<keyword evidence="4" id="KW-0812">Transmembrane</keyword>
<name>A0A399E361_9DEIN</name>
<comment type="caution">
    <text evidence="7">The sequence shown here is derived from an EMBL/GenBank/DDBJ whole genome shotgun (WGS) entry which is preliminary data.</text>
</comment>
<dbReference type="Pfam" id="PF00015">
    <property type="entry name" value="MCPsignal"/>
    <property type="match status" value="1"/>
</dbReference>
<dbReference type="GO" id="GO:0007165">
    <property type="term" value="P:signal transduction"/>
    <property type="evidence" value="ECO:0007669"/>
    <property type="project" value="UniProtKB-KW"/>
</dbReference>
<keyword evidence="4" id="KW-1133">Transmembrane helix</keyword>
<evidence type="ECO:0000259" key="5">
    <source>
        <dbReference type="PROSITE" id="PS50111"/>
    </source>
</evidence>
<dbReference type="Pfam" id="PF00672">
    <property type="entry name" value="HAMP"/>
    <property type="match status" value="1"/>
</dbReference>
<feature type="transmembrane region" description="Helical" evidence="4">
    <location>
        <begin position="192"/>
        <end position="211"/>
    </location>
</feature>
<dbReference type="InterPro" id="IPR004089">
    <property type="entry name" value="MCPsignal_dom"/>
</dbReference>
<dbReference type="PROSITE" id="PS50885">
    <property type="entry name" value="HAMP"/>
    <property type="match status" value="1"/>
</dbReference>
<gene>
    <name evidence="7" type="primary">mcpB</name>
    <name evidence="7" type="ORF">Mterra_03671</name>
</gene>
<dbReference type="PANTHER" id="PTHR32089">
    <property type="entry name" value="METHYL-ACCEPTING CHEMOTAXIS PROTEIN MCPB"/>
    <property type="match status" value="1"/>
</dbReference>
<comment type="similarity">
    <text evidence="2">Belongs to the methyl-accepting chemotaxis (MCP) protein family.</text>
</comment>
<dbReference type="Gene3D" id="6.10.340.10">
    <property type="match status" value="1"/>
</dbReference>
<evidence type="ECO:0000256" key="4">
    <source>
        <dbReference type="SAM" id="Phobius"/>
    </source>
</evidence>
<dbReference type="PANTHER" id="PTHR32089:SF114">
    <property type="entry name" value="METHYL-ACCEPTING CHEMOTAXIS PROTEIN MCPB"/>
    <property type="match status" value="1"/>
</dbReference>
<dbReference type="GO" id="GO:0016020">
    <property type="term" value="C:membrane"/>
    <property type="evidence" value="ECO:0007669"/>
    <property type="project" value="InterPro"/>
</dbReference>
<protein>
    <submittedName>
        <fullName evidence="7">Methyl-accepting chemotaxis protein McpB</fullName>
    </submittedName>
</protein>
<dbReference type="Proteomes" id="UP000265715">
    <property type="component" value="Unassembled WGS sequence"/>
</dbReference>
<evidence type="ECO:0000313" key="8">
    <source>
        <dbReference type="Proteomes" id="UP000265715"/>
    </source>
</evidence>
<dbReference type="PROSITE" id="PS50111">
    <property type="entry name" value="CHEMOTAXIS_TRANSDUC_2"/>
    <property type="match status" value="1"/>
</dbReference>
<dbReference type="EMBL" id="QXDL01000266">
    <property type="protein sequence ID" value="RIH78376.1"/>
    <property type="molecule type" value="Genomic_DNA"/>
</dbReference>
<evidence type="ECO:0000259" key="6">
    <source>
        <dbReference type="PROSITE" id="PS50885"/>
    </source>
</evidence>
<keyword evidence="8" id="KW-1185">Reference proteome</keyword>
<proteinExistence type="inferred from homology"/>
<reference evidence="7 8" key="1">
    <citation type="submission" date="2018-08" db="EMBL/GenBank/DDBJ databases">
        <title>Meiothermus terrae DSM 26712 genome sequencing project.</title>
        <authorList>
            <person name="Da Costa M.S."/>
            <person name="Albuquerque L."/>
            <person name="Raposo P."/>
            <person name="Froufe H.J.C."/>
            <person name="Barroso C.S."/>
            <person name="Egas C."/>
        </authorList>
    </citation>
    <scope>NUCLEOTIDE SEQUENCE [LARGE SCALE GENOMIC DNA]</scope>
    <source>
        <strain evidence="7 8">DSM 26712</strain>
    </source>
</reference>
<evidence type="ECO:0000256" key="2">
    <source>
        <dbReference type="ARBA" id="ARBA00029447"/>
    </source>
</evidence>
<evidence type="ECO:0000256" key="3">
    <source>
        <dbReference type="PROSITE-ProRule" id="PRU00284"/>
    </source>
</evidence>
<evidence type="ECO:0000256" key="1">
    <source>
        <dbReference type="ARBA" id="ARBA00023224"/>
    </source>
</evidence>
<dbReference type="CDD" id="cd06225">
    <property type="entry name" value="HAMP"/>
    <property type="match status" value="1"/>
</dbReference>
<accession>A0A399E361</accession>
<dbReference type="SMART" id="SM00283">
    <property type="entry name" value="MA"/>
    <property type="match status" value="1"/>
</dbReference>
<dbReference type="SUPFAM" id="SSF58104">
    <property type="entry name" value="Methyl-accepting chemotaxis protein (MCP) signaling domain"/>
    <property type="match status" value="1"/>
</dbReference>
<evidence type="ECO:0000313" key="7">
    <source>
        <dbReference type="EMBL" id="RIH78376.1"/>
    </source>
</evidence>
<feature type="domain" description="Methyl-accepting transducer" evidence="5">
    <location>
        <begin position="330"/>
        <end position="566"/>
    </location>
</feature>
<dbReference type="InterPro" id="IPR003660">
    <property type="entry name" value="HAMP_dom"/>
</dbReference>
<dbReference type="GO" id="GO:0006935">
    <property type="term" value="P:chemotaxis"/>
    <property type="evidence" value="ECO:0007669"/>
    <property type="project" value="InterPro"/>
</dbReference>
<keyword evidence="4" id="KW-0472">Membrane</keyword>
<keyword evidence="1 3" id="KW-0807">Transducer</keyword>
<dbReference type="InterPro" id="IPR004090">
    <property type="entry name" value="Chemotax_Me-accpt_rcpt"/>
</dbReference>
<feature type="domain" description="HAMP" evidence="6">
    <location>
        <begin position="212"/>
        <end position="264"/>
    </location>
</feature>
<dbReference type="Gene3D" id="1.10.287.950">
    <property type="entry name" value="Methyl-accepting chemotaxis protein"/>
    <property type="match status" value="1"/>
</dbReference>
<dbReference type="SMART" id="SM00304">
    <property type="entry name" value="HAMP"/>
    <property type="match status" value="2"/>
</dbReference>
<dbReference type="PRINTS" id="PR00260">
    <property type="entry name" value="CHEMTRNSDUCR"/>
</dbReference>
<dbReference type="GO" id="GO:0004888">
    <property type="term" value="F:transmembrane signaling receptor activity"/>
    <property type="evidence" value="ECO:0007669"/>
    <property type="project" value="InterPro"/>
</dbReference>
<dbReference type="AlphaFoldDB" id="A0A399E361"/>
<sequence length="604" mass="65222">MAVGAAGIVFSGLRGLQAMRSDLDNLYSGMLVRLSNVHKAEIYYADLIRHVERARVPQADIGERRAAMELAARAISNADEIIDRYNQDWVSGSNYNYIAALLKSRNRLELQDAELNALNAVNERYLDARKAFDSFYQSIEAGRPDLKLGEEVAYQYISLRGYLRELINANDALALEINNAALARSGEALRSMLITLVVATLLALLAVFAITRATTRRLAALERGAMDLREGKLDTVVKVRGKDEIGTLGAVFNDAVAQLRAKAEADAEAMRQNQILQQNIAEFLNVTMDIAQGDLTKRGVVTEDVLGNVVDAVNLTVEEIAYLLKDVAKVAERVNQGAEQLNQVTAAVLEGAKVQADEAQKAQGQALEVTQSIRQMSDTLGISAQAAAKTLEASQKGQEALTATLSGMQSIRREVQSIAKSIKGLSDRSLEISEIALTISNIAKQTNLLALNAAIEAAGAGEAGMRFSVVADEVRKLAESSAQAAQRVGTLIKGIQSEIQGVVISVEGGTKEVEQGYRIATEASEQLKEIAHLAEQSSKLVQAISGVAQQQVHNVERVSQAVRSIAGTAEATEDNSERGRQAAEELRKLADQLSSNLSRFRLPS</sequence>
<organism evidence="7 8">
    <name type="scientific">Calidithermus terrae</name>
    <dbReference type="NCBI Taxonomy" id="1408545"/>
    <lineage>
        <taxon>Bacteria</taxon>
        <taxon>Thermotogati</taxon>
        <taxon>Deinococcota</taxon>
        <taxon>Deinococci</taxon>
        <taxon>Thermales</taxon>
        <taxon>Thermaceae</taxon>
        <taxon>Calidithermus</taxon>
    </lineage>
</organism>